<dbReference type="InterPro" id="IPR003607">
    <property type="entry name" value="HD/PDEase_dom"/>
</dbReference>
<dbReference type="Pfam" id="PF01590">
    <property type="entry name" value="GAF"/>
    <property type="match status" value="1"/>
</dbReference>
<keyword evidence="1" id="KW-0812">Transmembrane</keyword>
<reference evidence="4 5" key="2">
    <citation type="submission" date="2013-04" db="EMBL/GenBank/DDBJ databases">
        <authorList>
            <person name="Fiebig A."/>
            <person name="Pradella S."/>
            <person name="Wagner-Doebler I."/>
        </authorList>
    </citation>
    <scope>NUCLEOTIDE SEQUENCE [LARGE SCALE GENOMIC DNA]</scope>
    <source>
        <strain evidence="5">DSM 17067 / NCIMB 14079 / DFL-11</strain>
    </source>
</reference>
<dbReference type="GO" id="GO:0016020">
    <property type="term" value="C:membrane"/>
    <property type="evidence" value="ECO:0007669"/>
    <property type="project" value="InterPro"/>
</dbReference>
<dbReference type="PROSITE" id="PS50885">
    <property type="entry name" value="HAMP"/>
    <property type="match status" value="1"/>
</dbReference>
<dbReference type="Gene3D" id="1.10.3210.10">
    <property type="entry name" value="Hypothetical protein af1432"/>
    <property type="match status" value="2"/>
</dbReference>
<protein>
    <submittedName>
        <fullName evidence="4">HD-GYP domain protein</fullName>
    </submittedName>
</protein>
<feature type="domain" description="HAMP" evidence="2">
    <location>
        <begin position="383"/>
        <end position="436"/>
    </location>
</feature>
<dbReference type="SMART" id="SM00065">
    <property type="entry name" value="GAF"/>
    <property type="match status" value="1"/>
</dbReference>
<evidence type="ECO:0000259" key="2">
    <source>
        <dbReference type="PROSITE" id="PS50885"/>
    </source>
</evidence>
<proteinExistence type="predicted"/>
<sequence length="988" mass="109509">MNILSRVRQTLQFHLSVVFLILVLTVGSVIGWLTYSRMNDVITEASRNLFSLTSTEAVTGLERLYAPAELAVEIIALHDITRTETLSERLPHMAFLAGFLDQSAALSSVYIGYDDGDFIMLVPTSSDEVRGRYSAPPEAFFVVQSIERSPNGGVRSRYIFLDIAMNILGEREQASFAGYDPRSRPWFEQAKASADQIKTRPYIFFTSQELGQTIALRALGSGATVGADISLDTLAASLRKERITEHTELALFGSDLGMIAHPDKRKVVEVLPPSATGGAPGLGRLSIDHLDGTVLPQVARAAVEAGLTGVDDKTLNDRLAFDGEPWRVQVSPLKVRGSTPYYLAIAVPEAELLVQARQLLQQGGIAIGIILLVSIPITMLVARLVSRPVQALSLEAEKIQQFDFSDPVDVQSFIIEIEDLSRSMGDMKSTIRQFLEINRSISEETDFERLLQTLLEGMGNIVGSEQGAVYLISADDTALEPVAAMGVPVDTLRRHPLNNLPHVLREAIDRDDIRATIIDGEALAVCGGDPGAGKNPERNAMVVPLFNRNNAMIGIMTLVQEAKANTSLIRFVDALSRSAAIALETRQLIASQKALFEAFIRMIADAIDAKSPYTGGHCARVPELTKMLAEAANAADHGPFADLKLTDDDREAIHVAAWLHDCGKVTTPEYVVDKATKLETLYDRIHEIRMRFEVLKRDAEITYWKGVANGDDLKDLVEQRDEQLAALDVDFAFVAECNEGGEFMSPDRLDRLQEIAKRTWTRTLSDRVGISHEELYRKQQTPEPDLPVREPLLADRPEHVLKRRPEDLFAADNPWGFKLDQPEHLYDRGELYNLSIARGTLTAEERYKINDHIVQTIIMLSRLPFPSYLRQVPELAGGHHEKMDGTGYPKRLKGSEMSSFARMMAIADIFEALTAADRPYKKGKTVSVALKIMGFMVKDGHIDAELYDLFLTSRVWADYASRFMKPDQIDEVDVAALRPDKAESRAVG</sequence>
<dbReference type="Gene3D" id="6.10.340.10">
    <property type="match status" value="1"/>
</dbReference>
<dbReference type="Pfam" id="PF13487">
    <property type="entry name" value="HD_5"/>
    <property type="match status" value="1"/>
</dbReference>
<dbReference type="InterPro" id="IPR003018">
    <property type="entry name" value="GAF"/>
</dbReference>
<dbReference type="AlphaFoldDB" id="A0A5E8H380"/>
<dbReference type="Proteomes" id="UP000004703">
    <property type="component" value="Chromosome"/>
</dbReference>
<evidence type="ECO:0000256" key="1">
    <source>
        <dbReference type="SAM" id="Phobius"/>
    </source>
</evidence>
<keyword evidence="1" id="KW-0472">Membrane</keyword>
<dbReference type="SMART" id="SM00304">
    <property type="entry name" value="HAMP"/>
    <property type="match status" value="1"/>
</dbReference>
<dbReference type="InterPro" id="IPR006674">
    <property type="entry name" value="HD_domain"/>
</dbReference>
<organism evidence="4 5">
    <name type="scientific">Roseibium alexandrii (strain DSM 17067 / NCIMB 14079 / DFL-11)</name>
    <name type="common">Labrenzia alexandrii</name>
    <dbReference type="NCBI Taxonomy" id="244592"/>
    <lineage>
        <taxon>Bacteria</taxon>
        <taxon>Pseudomonadati</taxon>
        <taxon>Pseudomonadota</taxon>
        <taxon>Alphaproteobacteria</taxon>
        <taxon>Hyphomicrobiales</taxon>
        <taxon>Stappiaceae</taxon>
        <taxon>Roseibium</taxon>
    </lineage>
</organism>
<dbReference type="RefSeq" id="WP_167578935.1">
    <property type="nucleotide sequence ID" value="NZ_CM011002.1"/>
</dbReference>
<dbReference type="PANTHER" id="PTHR43155:SF2">
    <property type="entry name" value="CYCLIC DI-GMP PHOSPHODIESTERASE PA4108"/>
    <property type="match status" value="1"/>
</dbReference>
<dbReference type="GO" id="GO:0007165">
    <property type="term" value="P:signal transduction"/>
    <property type="evidence" value="ECO:0007669"/>
    <property type="project" value="InterPro"/>
</dbReference>
<dbReference type="SUPFAM" id="SSF103190">
    <property type="entry name" value="Sensory domain-like"/>
    <property type="match status" value="1"/>
</dbReference>
<dbReference type="PROSITE" id="PS51832">
    <property type="entry name" value="HD_GYP"/>
    <property type="match status" value="1"/>
</dbReference>
<dbReference type="SUPFAM" id="SSF109604">
    <property type="entry name" value="HD-domain/PDEase-like"/>
    <property type="match status" value="2"/>
</dbReference>
<comment type="caution">
    <text evidence="4">The sequence shown here is derived from an EMBL/GenBank/DDBJ whole genome shotgun (WGS) entry which is preliminary data.</text>
</comment>
<reference evidence="4 5" key="1">
    <citation type="submission" date="2008-01" db="EMBL/GenBank/DDBJ databases">
        <authorList>
            <person name="Wagner-Dobler I."/>
            <person name="Ferriera S."/>
            <person name="Johnson J."/>
            <person name="Kravitz S."/>
            <person name="Beeson K."/>
            <person name="Sutton G."/>
            <person name="Rogers Y.-H."/>
            <person name="Friedman R."/>
            <person name="Frazier M."/>
            <person name="Venter J.C."/>
        </authorList>
    </citation>
    <scope>NUCLEOTIDE SEQUENCE [LARGE SCALE GENOMIC DNA]</scope>
    <source>
        <strain evidence="5">DSM 17067 / NCIMB 14079 / DFL-11</strain>
    </source>
</reference>
<evidence type="ECO:0000259" key="3">
    <source>
        <dbReference type="PROSITE" id="PS51832"/>
    </source>
</evidence>
<accession>A0A5E8H380</accession>
<evidence type="ECO:0000313" key="5">
    <source>
        <dbReference type="Proteomes" id="UP000004703"/>
    </source>
</evidence>
<dbReference type="SUPFAM" id="SSF55781">
    <property type="entry name" value="GAF domain-like"/>
    <property type="match status" value="1"/>
</dbReference>
<gene>
    <name evidence="4" type="ORF">SADFL11_3829</name>
</gene>
<dbReference type="Gene3D" id="3.30.450.20">
    <property type="entry name" value="PAS domain"/>
    <property type="match status" value="2"/>
</dbReference>
<dbReference type="InterPro" id="IPR003660">
    <property type="entry name" value="HAMP_dom"/>
</dbReference>
<evidence type="ECO:0000313" key="4">
    <source>
        <dbReference type="EMBL" id="EEE46540.2"/>
    </source>
</evidence>
<dbReference type="Gene3D" id="3.30.450.40">
    <property type="match status" value="1"/>
</dbReference>
<dbReference type="GO" id="GO:0008081">
    <property type="term" value="F:phosphoric diester hydrolase activity"/>
    <property type="evidence" value="ECO:0007669"/>
    <property type="project" value="UniProtKB-ARBA"/>
</dbReference>
<dbReference type="InterPro" id="IPR029016">
    <property type="entry name" value="GAF-like_dom_sf"/>
</dbReference>
<feature type="transmembrane region" description="Helical" evidence="1">
    <location>
        <begin position="12"/>
        <end position="35"/>
    </location>
</feature>
<keyword evidence="1" id="KW-1133">Transmembrane helix</keyword>
<dbReference type="InterPro" id="IPR029151">
    <property type="entry name" value="Sensor-like_sf"/>
</dbReference>
<feature type="domain" description="HD-GYP" evidence="3">
    <location>
        <begin position="761"/>
        <end position="966"/>
    </location>
</feature>
<dbReference type="EMBL" id="ACCU02000001">
    <property type="protein sequence ID" value="EEE46540.2"/>
    <property type="molecule type" value="Genomic_DNA"/>
</dbReference>
<name>A0A5E8H380_ROSAD</name>
<dbReference type="InterPro" id="IPR037522">
    <property type="entry name" value="HD_GYP_dom"/>
</dbReference>
<dbReference type="PANTHER" id="PTHR43155">
    <property type="entry name" value="CYCLIC DI-GMP PHOSPHODIESTERASE PA4108-RELATED"/>
    <property type="match status" value="1"/>
</dbReference>
<dbReference type="CDD" id="cd00077">
    <property type="entry name" value="HDc"/>
    <property type="match status" value="2"/>
</dbReference>
<dbReference type="Pfam" id="PF01966">
    <property type="entry name" value="HD"/>
    <property type="match status" value="1"/>
</dbReference>
<dbReference type="SMART" id="SM00471">
    <property type="entry name" value="HDc"/>
    <property type="match status" value="1"/>
</dbReference>